<keyword evidence="3" id="KW-1185">Reference proteome</keyword>
<gene>
    <name evidence="2" type="ORF">O181_087796</name>
</gene>
<comment type="caution">
    <text evidence="2">The sequence shown here is derived from an EMBL/GenBank/DDBJ whole genome shotgun (WGS) entry which is preliminary data.</text>
</comment>
<accession>A0A9Q3IQB9</accession>
<name>A0A9Q3IQB9_9BASI</name>
<evidence type="ECO:0000313" key="2">
    <source>
        <dbReference type="EMBL" id="MBW0548081.1"/>
    </source>
</evidence>
<dbReference type="EMBL" id="AVOT02053218">
    <property type="protein sequence ID" value="MBW0548081.1"/>
    <property type="molecule type" value="Genomic_DNA"/>
</dbReference>
<reference evidence="2" key="1">
    <citation type="submission" date="2021-03" db="EMBL/GenBank/DDBJ databases">
        <title>Draft genome sequence of rust myrtle Austropuccinia psidii MF-1, a brazilian biotype.</title>
        <authorList>
            <person name="Quecine M.C."/>
            <person name="Pachon D.M.R."/>
            <person name="Bonatelli M.L."/>
            <person name="Correr F.H."/>
            <person name="Franceschini L.M."/>
            <person name="Leite T.F."/>
            <person name="Margarido G.R.A."/>
            <person name="Almeida C.A."/>
            <person name="Ferrarezi J.A."/>
            <person name="Labate C.A."/>
        </authorList>
    </citation>
    <scope>NUCLEOTIDE SEQUENCE</scope>
    <source>
        <strain evidence="2">MF-1</strain>
    </source>
</reference>
<feature type="compositionally biased region" description="Polar residues" evidence="1">
    <location>
        <begin position="131"/>
        <end position="141"/>
    </location>
</feature>
<feature type="region of interest" description="Disordered" evidence="1">
    <location>
        <begin position="109"/>
        <end position="340"/>
    </location>
</feature>
<dbReference type="OrthoDB" id="2506705at2759"/>
<proteinExistence type="predicted"/>
<dbReference type="AlphaFoldDB" id="A0A9Q3IQB9"/>
<feature type="compositionally biased region" description="Basic residues" evidence="1">
    <location>
        <begin position="307"/>
        <end position="318"/>
    </location>
</feature>
<feature type="compositionally biased region" description="Basic and acidic residues" evidence="1">
    <location>
        <begin position="142"/>
        <end position="157"/>
    </location>
</feature>
<feature type="compositionally biased region" description="Basic and acidic residues" evidence="1">
    <location>
        <begin position="257"/>
        <end position="277"/>
    </location>
</feature>
<protein>
    <submittedName>
        <fullName evidence="2">Uncharacterized protein</fullName>
    </submittedName>
</protein>
<feature type="compositionally biased region" description="Polar residues" evidence="1">
    <location>
        <begin position="159"/>
        <end position="174"/>
    </location>
</feature>
<evidence type="ECO:0000313" key="3">
    <source>
        <dbReference type="Proteomes" id="UP000765509"/>
    </source>
</evidence>
<feature type="compositionally biased region" description="Basic and acidic residues" evidence="1">
    <location>
        <begin position="68"/>
        <end position="87"/>
    </location>
</feature>
<evidence type="ECO:0000256" key="1">
    <source>
        <dbReference type="SAM" id="MobiDB-lite"/>
    </source>
</evidence>
<feature type="compositionally biased region" description="Acidic residues" evidence="1">
    <location>
        <begin position="216"/>
        <end position="228"/>
    </location>
</feature>
<sequence>MTVSNSGFNVLASDDIVLQSSGNNHPRLWSSEKERSDYNFLTEEAKKPEIKGKNVQDKSDLSTPFTESETKESAQKPDIKTKVNNDLKLKVRPQGSWKEILLKKEGIPEHKSRGNLRQKNLIKPNERFFSKTHQNVGNTRQVDQRVLSEKNGLEKLKSPLSQRTPFLIESNESSVSKKETNWVVVEKKPNRKGSSFSKQQNQVDESKEKFHSSNLENEEIQENMDESQENQAKTQENKDTPEIEVNNKAQESSRSSSSDDSKTSKPKSLDSLRKSKLDGLNSDYLPREIVSENPDEINPVPAEAGRKTLKKKQKKSSKKKDTAKKSVRQHNADTSNHERQAFSQEHIPVFGPSDLNVNHDSPLNRKHSIQAPLPEPAFVTYFESNKKPNLWESQLYASPVNPKTLVESLQQNAKSVLEVKWRSMEIFFFEEAFLPWKEGRAENNIYPDVPNPPEHLHSEKNELLEDELNQRLQKHLKLSDISQNLTLDNMGEVFFKMLREHWALDREGLMTKLNAMQNAFNDIQELLRRLLTLYRQILQHTIVENWKIIKSILVKTDQFSKIDVEDIETMFQLSICFPDVINPSITFNKRTYLVQKFKENKGEITSILEKLMGATEAEARIGIFEYLYETSKVPVWWQQTDYLEQYRGNGLNLWHVFSIGKTLSFDNPDFEVPKEKASQLFRTIQSTYISPKARFLPWFASPERAFTKKITKEKYETRMKQLLDMERQHNYDRDLHAVALRHKTNGGPLKVVTLQHEDIWNFYHRGLSPQYMAEMYVAGAGRAESSTQRWKNFLGRAPNLLSYEQSSFAINWFISANPIIKDCAE</sequence>
<feature type="compositionally biased region" description="Polar residues" evidence="1">
    <location>
        <begin position="192"/>
        <end position="203"/>
    </location>
</feature>
<feature type="compositionally biased region" description="Basic and acidic residues" evidence="1">
    <location>
        <begin position="42"/>
        <end position="60"/>
    </location>
</feature>
<feature type="region of interest" description="Disordered" evidence="1">
    <location>
        <begin position="42"/>
        <end position="87"/>
    </location>
</feature>
<organism evidence="2 3">
    <name type="scientific">Austropuccinia psidii MF-1</name>
    <dbReference type="NCBI Taxonomy" id="1389203"/>
    <lineage>
        <taxon>Eukaryota</taxon>
        <taxon>Fungi</taxon>
        <taxon>Dikarya</taxon>
        <taxon>Basidiomycota</taxon>
        <taxon>Pucciniomycotina</taxon>
        <taxon>Pucciniomycetes</taxon>
        <taxon>Pucciniales</taxon>
        <taxon>Sphaerophragmiaceae</taxon>
        <taxon>Austropuccinia</taxon>
    </lineage>
</organism>
<feature type="compositionally biased region" description="Basic and acidic residues" evidence="1">
    <location>
        <begin position="175"/>
        <end position="188"/>
    </location>
</feature>
<dbReference type="Proteomes" id="UP000765509">
    <property type="component" value="Unassembled WGS sequence"/>
</dbReference>